<keyword evidence="5" id="KW-1185">Reference proteome</keyword>
<dbReference type="InterPro" id="IPR029063">
    <property type="entry name" value="SAM-dependent_MTases_sf"/>
</dbReference>
<keyword evidence="1 4" id="KW-0489">Methyltransferase</keyword>
<dbReference type="PANTHER" id="PTHR43861:SF1">
    <property type="entry name" value="TRANS-ACONITATE 2-METHYLTRANSFERASE"/>
    <property type="match status" value="1"/>
</dbReference>
<dbReference type="Proteomes" id="UP000189545">
    <property type="component" value="Chromosome"/>
</dbReference>
<sequence length="264" mass="29904">MDYLAINKTAWNKRTHTHVASKFYDVEGFLSGKCALKEIELDELEVKGKSLLHLQCHFGLDTLSWARKGAEVTGIDLSSTAIEKARELTSQAGLEAEFICTDVYSTAEKVSKQYDIVFTSYGVLCWLPDLDLWAQVVRDCLKSGGQFYMVEFHPLEALFDGYSYFAQAEPDVDEEGTYTENCSGDKYTLITWPHSISDILNALLRAGLTLEHYNEFDFSPYNCFEGLAEEVHTQASGERVLRYVMEHKQQRVPLSYSISSKKPS</sequence>
<evidence type="ECO:0000313" key="4">
    <source>
        <dbReference type="EMBL" id="AQS40528.1"/>
    </source>
</evidence>
<gene>
    <name evidence="4" type="ORF">Sps_05464</name>
</gene>
<dbReference type="InterPro" id="IPR041698">
    <property type="entry name" value="Methyltransf_25"/>
</dbReference>
<dbReference type="CDD" id="cd02440">
    <property type="entry name" value="AdoMet_MTases"/>
    <property type="match status" value="1"/>
</dbReference>
<organism evidence="4 5">
    <name type="scientific">Shewanella psychrophila</name>
    <dbReference type="NCBI Taxonomy" id="225848"/>
    <lineage>
        <taxon>Bacteria</taxon>
        <taxon>Pseudomonadati</taxon>
        <taxon>Pseudomonadota</taxon>
        <taxon>Gammaproteobacteria</taxon>
        <taxon>Alteromonadales</taxon>
        <taxon>Shewanellaceae</taxon>
        <taxon>Shewanella</taxon>
    </lineage>
</organism>
<dbReference type="STRING" id="225848.Sps_05464"/>
<evidence type="ECO:0000313" key="5">
    <source>
        <dbReference type="Proteomes" id="UP000189545"/>
    </source>
</evidence>
<dbReference type="Gene3D" id="3.40.50.150">
    <property type="entry name" value="Vaccinia Virus protein VP39"/>
    <property type="match status" value="1"/>
</dbReference>
<name>A0A1S6HYL5_9GAMM</name>
<dbReference type="AlphaFoldDB" id="A0A1S6HYL5"/>
<dbReference type="EMBL" id="CP014782">
    <property type="protein sequence ID" value="AQS40528.1"/>
    <property type="molecule type" value="Genomic_DNA"/>
</dbReference>
<dbReference type="KEGG" id="spsw:Sps_05464"/>
<dbReference type="SUPFAM" id="SSF53335">
    <property type="entry name" value="S-adenosyl-L-methionine-dependent methyltransferases"/>
    <property type="match status" value="1"/>
</dbReference>
<keyword evidence="2 4" id="KW-0808">Transferase</keyword>
<dbReference type="GO" id="GO:0032259">
    <property type="term" value="P:methylation"/>
    <property type="evidence" value="ECO:0007669"/>
    <property type="project" value="UniProtKB-KW"/>
</dbReference>
<evidence type="ECO:0000259" key="3">
    <source>
        <dbReference type="Pfam" id="PF13649"/>
    </source>
</evidence>
<dbReference type="Pfam" id="PF13649">
    <property type="entry name" value="Methyltransf_25"/>
    <property type="match status" value="1"/>
</dbReference>
<feature type="domain" description="Methyltransferase" evidence="3">
    <location>
        <begin position="52"/>
        <end position="145"/>
    </location>
</feature>
<evidence type="ECO:0000256" key="1">
    <source>
        <dbReference type="ARBA" id="ARBA00022603"/>
    </source>
</evidence>
<evidence type="ECO:0000256" key="2">
    <source>
        <dbReference type="ARBA" id="ARBA00022679"/>
    </source>
</evidence>
<protein>
    <submittedName>
        <fullName evidence="4">Methyltransferase domain</fullName>
    </submittedName>
</protein>
<dbReference type="OrthoDB" id="8385759at2"/>
<accession>A0A1S6HYL5</accession>
<dbReference type="PANTHER" id="PTHR43861">
    <property type="entry name" value="TRANS-ACONITATE 2-METHYLTRANSFERASE-RELATED"/>
    <property type="match status" value="1"/>
</dbReference>
<proteinExistence type="predicted"/>
<dbReference type="GO" id="GO:0008168">
    <property type="term" value="F:methyltransferase activity"/>
    <property type="evidence" value="ECO:0007669"/>
    <property type="project" value="UniProtKB-KW"/>
</dbReference>
<dbReference type="RefSeq" id="WP_077755307.1">
    <property type="nucleotide sequence ID" value="NZ_CP014782.1"/>
</dbReference>
<reference evidence="4 5" key="1">
    <citation type="submission" date="2016-03" db="EMBL/GenBank/DDBJ databases">
        <title>Complete genome sequence of Shewanella psychrophila WP2, a deep sea bacterium isolated from west Pacific sediment.</title>
        <authorList>
            <person name="Xu G."/>
            <person name="Jian H."/>
        </authorList>
    </citation>
    <scope>NUCLEOTIDE SEQUENCE [LARGE SCALE GENOMIC DNA]</scope>
    <source>
        <strain evidence="4 5">WP2</strain>
    </source>
</reference>